<dbReference type="Gene3D" id="1.10.150.20">
    <property type="entry name" value="5' to 3' exonuclease, C-terminal subdomain"/>
    <property type="match status" value="1"/>
</dbReference>
<accession>A0A840URR6</accession>
<dbReference type="PANTHER" id="PTHR30471">
    <property type="entry name" value="DNA REPAIR PROTEIN RADC"/>
    <property type="match status" value="1"/>
</dbReference>
<dbReference type="Pfam" id="PF20582">
    <property type="entry name" value="UPF0758_N"/>
    <property type="match status" value="1"/>
</dbReference>
<comment type="caution">
    <text evidence="8">The sequence shown here is derived from an EMBL/GenBank/DDBJ whole genome shotgun (WGS) entry which is preliminary data.</text>
</comment>
<dbReference type="SUPFAM" id="SSF47781">
    <property type="entry name" value="RuvA domain 2-like"/>
    <property type="match status" value="1"/>
</dbReference>
<evidence type="ECO:0000256" key="3">
    <source>
        <dbReference type="ARBA" id="ARBA00022801"/>
    </source>
</evidence>
<dbReference type="InterPro" id="IPR046778">
    <property type="entry name" value="UPF0758_N"/>
</dbReference>
<dbReference type="InterPro" id="IPR010994">
    <property type="entry name" value="RuvA_2-like"/>
</dbReference>
<dbReference type="SUPFAM" id="SSF102712">
    <property type="entry name" value="JAB1/MPN domain"/>
    <property type="match status" value="1"/>
</dbReference>
<dbReference type="AlphaFoldDB" id="A0A840URR6"/>
<keyword evidence="2" id="KW-0479">Metal-binding</keyword>
<evidence type="ECO:0000313" key="8">
    <source>
        <dbReference type="EMBL" id="MBB5347516.1"/>
    </source>
</evidence>
<keyword evidence="1" id="KW-0645">Protease</keyword>
<protein>
    <submittedName>
        <fullName evidence="8">DNA repair protein RadC</fullName>
    </submittedName>
</protein>
<gene>
    <name evidence="8" type="ORF">HNQ81_001232</name>
</gene>
<dbReference type="GO" id="GO:0008237">
    <property type="term" value="F:metallopeptidase activity"/>
    <property type="evidence" value="ECO:0007669"/>
    <property type="project" value="UniProtKB-KW"/>
</dbReference>
<dbReference type="PANTHER" id="PTHR30471:SF3">
    <property type="entry name" value="UPF0758 PROTEIN YEES-RELATED"/>
    <property type="match status" value="1"/>
</dbReference>
<dbReference type="GO" id="GO:0046872">
    <property type="term" value="F:metal ion binding"/>
    <property type="evidence" value="ECO:0007669"/>
    <property type="project" value="UniProtKB-KW"/>
</dbReference>
<proteinExistence type="inferred from homology"/>
<dbReference type="NCBIfam" id="NF000642">
    <property type="entry name" value="PRK00024.1"/>
    <property type="match status" value="1"/>
</dbReference>
<organism evidence="8 9">
    <name type="scientific">Desulfoprunum benzoelyticum</name>
    <dbReference type="NCBI Taxonomy" id="1506996"/>
    <lineage>
        <taxon>Bacteria</taxon>
        <taxon>Pseudomonadati</taxon>
        <taxon>Thermodesulfobacteriota</taxon>
        <taxon>Desulfobulbia</taxon>
        <taxon>Desulfobulbales</taxon>
        <taxon>Desulfobulbaceae</taxon>
        <taxon>Desulfoprunum</taxon>
    </lineage>
</organism>
<name>A0A840URR6_9BACT</name>
<reference evidence="8 9" key="1">
    <citation type="submission" date="2020-08" db="EMBL/GenBank/DDBJ databases">
        <title>Genomic Encyclopedia of Type Strains, Phase IV (KMG-IV): sequencing the most valuable type-strain genomes for metagenomic binning, comparative biology and taxonomic classification.</title>
        <authorList>
            <person name="Goeker M."/>
        </authorList>
    </citation>
    <scope>NUCLEOTIDE SEQUENCE [LARGE SCALE GENOMIC DNA]</scope>
    <source>
        <strain evidence="8 9">DSM 28570</strain>
    </source>
</reference>
<comment type="similarity">
    <text evidence="6">Belongs to the UPF0758 family.</text>
</comment>
<evidence type="ECO:0000256" key="6">
    <source>
        <dbReference type="RuleBase" id="RU003797"/>
    </source>
</evidence>
<evidence type="ECO:0000259" key="7">
    <source>
        <dbReference type="PROSITE" id="PS50249"/>
    </source>
</evidence>
<keyword evidence="9" id="KW-1185">Reference proteome</keyword>
<keyword evidence="3" id="KW-0378">Hydrolase</keyword>
<dbReference type="Gene3D" id="3.40.140.10">
    <property type="entry name" value="Cytidine Deaminase, domain 2"/>
    <property type="match status" value="1"/>
</dbReference>
<dbReference type="InterPro" id="IPR025657">
    <property type="entry name" value="RadC_JAB"/>
</dbReference>
<evidence type="ECO:0000256" key="5">
    <source>
        <dbReference type="ARBA" id="ARBA00023049"/>
    </source>
</evidence>
<evidence type="ECO:0000256" key="2">
    <source>
        <dbReference type="ARBA" id="ARBA00022723"/>
    </source>
</evidence>
<dbReference type="CDD" id="cd08071">
    <property type="entry name" value="MPN_DUF2466"/>
    <property type="match status" value="1"/>
</dbReference>
<keyword evidence="5" id="KW-0482">Metalloprotease</keyword>
<dbReference type="Pfam" id="PF04002">
    <property type="entry name" value="RadC"/>
    <property type="match status" value="1"/>
</dbReference>
<dbReference type="InterPro" id="IPR020891">
    <property type="entry name" value="UPF0758_CS"/>
</dbReference>
<dbReference type="RefSeq" id="WP_183349344.1">
    <property type="nucleotide sequence ID" value="NZ_JACHEO010000004.1"/>
</dbReference>
<evidence type="ECO:0000256" key="4">
    <source>
        <dbReference type="ARBA" id="ARBA00022833"/>
    </source>
</evidence>
<dbReference type="Proteomes" id="UP000539642">
    <property type="component" value="Unassembled WGS sequence"/>
</dbReference>
<feature type="domain" description="MPN" evidence="7">
    <location>
        <begin position="107"/>
        <end position="228"/>
    </location>
</feature>
<sequence length="243" mass="27086">MEKELWQQKGEGHRGRLRDRFLERGLDGFTDAEVLELLLTFGTPRSDCKEQARALLALFGSLAAVLEAPVKGLQKVDGVGPKNSIALHFVHAVARRYLRERLRGKRYVHSSREVTDYLQHALRGLKKEVFMAIFLDSSHAIIDTEVIAEGTINVNTVYPRELIARAIALHAAALIIAHNHPSGALKPSPQDLHLTRTLFIICSWLQIQLLDHMIIGDGYFSFADNGLMSSIKDESSVLLTSLA</sequence>
<dbReference type="InterPro" id="IPR001405">
    <property type="entry name" value="UPF0758"/>
</dbReference>
<evidence type="ECO:0000256" key="1">
    <source>
        <dbReference type="ARBA" id="ARBA00022670"/>
    </source>
</evidence>
<keyword evidence="4" id="KW-0862">Zinc</keyword>
<dbReference type="GO" id="GO:0006508">
    <property type="term" value="P:proteolysis"/>
    <property type="evidence" value="ECO:0007669"/>
    <property type="project" value="UniProtKB-KW"/>
</dbReference>
<dbReference type="EMBL" id="JACHEO010000004">
    <property type="protein sequence ID" value="MBB5347516.1"/>
    <property type="molecule type" value="Genomic_DNA"/>
</dbReference>
<dbReference type="NCBIfam" id="TIGR00608">
    <property type="entry name" value="radc"/>
    <property type="match status" value="1"/>
</dbReference>
<dbReference type="InterPro" id="IPR037518">
    <property type="entry name" value="MPN"/>
</dbReference>
<dbReference type="PROSITE" id="PS50249">
    <property type="entry name" value="MPN"/>
    <property type="match status" value="1"/>
</dbReference>
<evidence type="ECO:0000313" key="9">
    <source>
        <dbReference type="Proteomes" id="UP000539642"/>
    </source>
</evidence>
<dbReference type="PROSITE" id="PS01302">
    <property type="entry name" value="UPF0758"/>
    <property type="match status" value="1"/>
</dbReference>